<evidence type="ECO:0000313" key="2">
    <source>
        <dbReference type="EMBL" id="RZC25363.1"/>
    </source>
</evidence>
<dbReference type="Proteomes" id="UP000289340">
    <property type="component" value="Chromosome 2"/>
</dbReference>
<proteinExistence type="predicted"/>
<gene>
    <name evidence="2" type="ORF">D0Y65_004170</name>
    <name evidence="1" type="ORF">glysoja_034232</name>
</gene>
<protein>
    <submittedName>
        <fullName evidence="1">Uncharacterized protein</fullName>
    </submittedName>
</protein>
<dbReference type="EMBL" id="QZWG01000002">
    <property type="protein sequence ID" value="RZC25364.1"/>
    <property type="molecule type" value="Genomic_DNA"/>
</dbReference>
<dbReference type="Proteomes" id="UP000053555">
    <property type="component" value="Unassembled WGS sequence"/>
</dbReference>
<dbReference type="AlphaFoldDB" id="A0A0B2NSD1"/>
<name>A0A0B2NSD1_GLYSO</name>
<sequence length="165" mass="18415">MVPSPFLILISLGRWFAGAPNLLNKQNTQRLAIDADYIPDCFFPLIFCCQFLTFLKLSIYSHLPKSLQFPALKSLHLVNVGFTAIDRSCAEPFSTCNSLNTFLSAGCKSPLHIYANLHSLTLVNATRYFAHGIVLSTPNLRSLTDMSSYLPTLCMQSFFPQTSKN</sequence>
<organism evidence="1">
    <name type="scientific">Glycine soja</name>
    <name type="common">Wild soybean</name>
    <dbReference type="NCBI Taxonomy" id="3848"/>
    <lineage>
        <taxon>Eukaryota</taxon>
        <taxon>Viridiplantae</taxon>
        <taxon>Streptophyta</taxon>
        <taxon>Embryophyta</taxon>
        <taxon>Tracheophyta</taxon>
        <taxon>Spermatophyta</taxon>
        <taxon>Magnoliopsida</taxon>
        <taxon>eudicotyledons</taxon>
        <taxon>Gunneridae</taxon>
        <taxon>Pentapetalae</taxon>
        <taxon>rosids</taxon>
        <taxon>fabids</taxon>
        <taxon>Fabales</taxon>
        <taxon>Fabaceae</taxon>
        <taxon>Papilionoideae</taxon>
        <taxon>50 kb inversion clade</taxon>
        <taxon>NPAAA clade</taxon>
        <taxon>indigoferoid/millettioid clade</taxon>
        <taxon>Phaseoleae</taxon>
        <taxon>Glycine</taxon>
        <taxon>Glycine subgen. Soja</taxon>
    </lineage>
</organism>
<keyword evidence="3" id="KW-1185">Reference proteome</keyword>
<reference evidence="1" key="1">
    <citation type="submission" date="2014-07" db="EMBL/GenBank/DDBJ databases">
        <title>Identification of a novel salt tolerance gene in wild soybean by whole-genome sequencing.</title>
        <authorList>
            <person name="Lam H.-M."/>
            <person name="Qi X."/>
            <person name="Li M.-W."/>
            <person name="Liu X."/>
            <person name="Xie M."/>
            <person name="Ni M."/>
            <person name="Xu X."/>
        </authorList>
    </citation>
    <scope>NUCLEOTIDE SEQUENCE [LARGE SCALE GENOMIC DNA]</scope>
    <source>
        <tissue evidence="1">Root</tissue>
    </source>
</reference>
<evidence type="ECO:0000313" key="3">
    <source>
        <dbReference type="Proteomes" id="UP000289340"/>
    </source>
</evidence>
<evidence type="ECO:0000313" key="1">
    <source>
        <dbReference type="EMBL" id="KHN00021.1"/>
    </source>
</evidence>
<dbReference type="EMBL" id="QZWG01000002">
    <property type="protein sequence ID" value="RZC25363.1"/>
    <property type="molecule type" value="Genomic_DNA"/>
</dbReference>
<dbReference type="EMBL" id="KN671316">
    <property type="protein sequence ID" value="KHN00021.1"/>
    <property type="molecule type" value="Genomic_DNA"/>
</dbReference>
<accession>A0A0B2NSD1</accession>
<reference evidence="2 3" key="2">
    <citation type="submission" date="2018-09" db="EMBL/GenBank/DDBJ databases">
        <title>A high-quality reference genome of wild soybean provides a powerful tool to mine soybean genomes.</title>
        <authorList>
            <person name="Xie M."/>
            <person name="Chung C.Y.L."/>
            <person name="Li M.-W."/>
            <person name="Wong F.-L."/>
            <person name="Chan T.-F."/>
            <person name="Lam H.-M."/>
        </authorList>
    </citation>
    <scope>NUCLEOTIDE SEQUENCE [LARGE SCALE GENOMIC DNA]</scope>
    <source>
        <strain evidence="3">cv. W05</strain>
        <tissue evidence="2">Hypocotyl of etiolated seedlings</tissue>
    </source>
</reference>